<keyword evidence="2" id="KW-1185">Reference proteome</keyword>
<organism evidence="1 2">
    <name type="scientific">Pyrus ussuriensis x Pyrus communis</name>
    <dbReference type="NCBI Taxonomy" id="2448454"/>
    <lineage>
        <taxon>Eukaryota</taxon>
        <taxon>Viridiplantae</taxon>
        <taxon>Streptophyta</taxon>
        <taxon>Embryophyta</taxon>
        <taxon>Tracheophyta</taxon>
        <taxon>Spermatophyta</taxon>
        <taxon>Magnoliopsida</taxon>
        <taxon>eudicotyledons</taxon>
        <taxon>Gunneridae</taxon>
        <taxon>Pentapetalae</taxon>
        <taxon>rosids</taxon>
        <taxon>fabids</taxon>
        <taxon>Rosales</taxon>
        <taxon>Rosaceae</taxon>
        <taxon>Amygdaloideae</taxon>
        <taxon>Maleae</taxon>
        <taxon>Pyrus</taxon>
    </lineage>
</organism>
<dbReference type="EMBL" id="SMOL01000143">
    <property type="protein sequence ID" value="KAB2630966.1"/>
    <property type="molecule type" value="Genomic_DNA"/>
</dbReference>
<evidence type="ECO:0000313" key="1">
    <source>
        <dbReference type="EMBL" id="KAB2630966.1"/>
    </source>
</evidence>
<reference evidence="1 2" key="1">
    <citation type="submission" date="2019-09" db="EMBL/GenBank/DDBJ databases">
        <authorList>
            <person name="Ou C."/>
        </authorList>
    </citation>
    <scope>NUCLEOTIDE SEQUENCE [LARGE SCALE GENOMIC DNA]</scope>
    <source>
        <strain evidence="1">S2</strain>
        <tissue evidence="1">Leaf</tissue>
    </source>
</reference>
<gene>
    <name evidence="1" type="ORF">D8674_008485</name>
</gene>
<sequence>MSFVPPHSSQLRIHLSVVSPDLHGATRDAAASSCVSLPSQKMKEVNLEEEEIMAMEMLEKQGQEMGLMKVDRSGEEQYDANRWHLMKLVAIK</sequence>
<dbReference type="AlphaFoldDB" id="A0A5N5HSW4"/>
<evidence type="ECO:0000313" key="2">
    <source>
        <dbReference type="Proteomes" id="UP000327157"/>
    </source>
</evidence>
<accession>A0A5N5HSW4</accession>
<reference evidence="1 2" key="3">
    <citation type="submission" date="2019-11" db="EMBL/GenBank/DDBJ databases">
        <title>A de novo genome assembly of a pear dwarfing rootstock.</title>
        <authorList>
            <person name="Wang F."/>
            <person name="Wang J."/>
            <person name="Li S."/>
            <person name="Zhang Y."/>
            <person name="Fang M."/>
            <person name="Ma L."/>
            <person name="Zhao Y."/>
            <person name="Jiang S."/>
        </authorList>
    </citation>
    <scope>NUCLEOTIDE SEQUENCE [LARGE SCALE GENOMIC DNA]</scope>
    <source>
        <strain evidence="1">S2</strain>
        <tissue evidence="1">Leaf</tissue>
    </source>
</reference>
<proteinExistence type="predicted"/>
<comment type="caution">
    <text evidence="1">The sequence shown here is derived from an EMBL/GenBank/DDBJ whole genome shotgun (WGS) entry which is preliminary data.</text>
</comment>
<protein>
    <submittedName>
        <fullName evidence="1">E3 ubiquitin-protein ligase RFWD3</fullName>
    </submittedName>
</protein>
<name>A0A5N5HSW4_9ROSA</name>
<dbReference type="Proteomes" id="UP000327157">
    <property type="component" value="Chromosome 12"/>
</dbReference>
<reference evidence="2" key="2">
    <citation type="submission" date="2019-10" db="EMBL/GenBank/DDBJ databases">
        <title>A de novo genome assembly of a pear dwarfing rootstock.</title>
        <authorList>
            <person name="Wang F."/>
            <person name="Wang J."/>
            <person name="Li S."/>
            <person name="Zhang Y."/>
            <person name="Fang M."/>
            <person name="Ma L."/>
            <person name="Zhao Y."/>
            <person name="Jiang S."/>
        </authorList>
    </citation>
    <scope>NUCLEOTIDE SEQUENCE [LARGE SCALE GENOMIC DNA]</scope>
</reference>